<dbReference type="Gramene" id="ORUFI01G12010.1">
    <property type="protein sequence ID" value="ORUFI01G12010.1"/>
    <property type="gene ID" value="ORUFI01G12010"/>
</dbReference>
<dbReference type="EnsemblPlants" id="ORUFI01G12010.1">
    <property type="protein sequence ID" value="ORUFI01G12010.1"/>
    <property type="gene ID" value="ORUFI01G12010"/>
</dbReference>
<proteinExistence type="predicted"/>
<feature type="region of interest" description="Disordered" evidence="1">
    <location>
        <begin position="384"/>
        <end position="434"/>
    </location>
</feature>
<accession>A0A0E0MUJ9</accession>
<feature type="compositionally biased region" description="Basic and acidic residues" evidence="1">
    <location>
        <begin position="26"/>
        <end position="43"/>
    </location>
</feature>
<dbReference type="HOGENOM" id="CLU_620217_0_0_1"/>
<evidence type="ECO:0000313" key="3">
    <source>
        <dbReference type="Proteomes" id="UP000008022"/>
    </source>
</evidence>
<feature type="region of interest" description="Disordered" evidence="1">
    <location>
        <begin position="20"/>
        <end position="48"/>
    </location>
</feature>
<sequence>MEINEKIDDREANLQYAQKGITSLSDLEKGKGEEQEKSTDSGKKSHGLKIMKQLAGKIEAGTSTNSVNSKSGTEEKILKISNDLKKADEKQLQEVKTLRGFETDTDKKAQGFKTMKQLPGIFEDGTCTALVQSNSGLAFLEKNYNTTQSYKMQENRDNIKSGNRGHLSDIGSKIEKKNTTNQTGLALLEENYNTTLSYRVQENMDITKTGKGKIMKQIAGNNKDFSETEAKLDKTKNSEADIGCSALNESEKKNGANNAKVDYENNVLSLLDQDYIADSFISYTSLMEHIISSQPKRCNELKVEGTQNDTMETGIGQDYQKVDESLNSHVEYQSEQRCSMDILNLQESVQDKSLEQTSEIGYSNVDNQSQHAWSLDIFNLQESVQSGEEEKKEATSKKRKPNKKENTEIGKSHQDEVQQLSKRVKKKSEINTSK</sequence>
<evidence type="ECO:0000313" key="2">
    <source>
        <dbReference type="EnsemblPlants" id="ORUFI01G12010.1"/>
    </source>
</evidence>
<organism evidence="2 3">
    <name type="scientific">Oryza rufipogon</name>
    <name type="common">Brownbeard rice</name>
    <name type="synonym">Asian wild rice</name>
    <dbReference type="NCBI Taxonomy" id="4529"/>
    <lineage>
        <taxon>Eukaryota</taxon>
        <taxon>Viridiplantae</taxon>
        <taxon>Streptophyta</taxon>
        <taxon>Embryophyta</taxon>
        <taxon>Tracheophyta</taxon>
        <taxon>Spermatophyta</taxon>
        <taxon>Magnoliopsida</taxon>
        <taxon>Liliopsida</taxon>
        <taxon>Poales</taxon>
        <taxon>Poaceae</taxon>
        <taxon>BOP clade</taxon>
        <taxon>Oryzoideae</taxon>
        <taxon>Oryzeae</taxon>
        <taxon>Oryzinae</taxon>
        <taxon>Oryza</taxon>
    </lineage>
</organism>
<reference evidence="2" key="2">
    <citation type="submission" date="2015-06" db="UniProtKB">
        <authorList>
            <consortium name="EnsemblPlants"/>
        </authorList>
    </citation>
    <scope>IDENTIFICATION</scope>
</reference>
<protein>
    <submittedName>
        <fullName evidence="2">Uncharacterized protein</fullName>
    </submittedName>
</protein>
<feature type="compositionally biased region" description="Basic and acidic residues" evidence="1">
    <location>
        <begin position="403"/>
        <end position="416"/>
    </location>
</feature>
<reference evidence="3" key="1">
    <citation type="submission" date="2013-06" db="EMBL/GenBank/DDBJ databases">
        <authorList>
            <person name="Zhao Q."/>
        </authorList>
    </citation>
    <scope>NUCLEOTIDE SEQUENCE</scope>
    <source>
        <strain evidence="3">cv. W1943</strain>
    </source>
</reference>
<dbReference type="OMA" id="DIGCSAL"/>
<keyword evidence="3" id="KW-1185">Reference proteome</keyword>
<dbReference type="Proteomes" id="UP000008022">
    <property type="component" value="Unassembled WGS sequence"/>
</dbReference>
<name>A0A0E0MUJ9_ORYRU</name>
<dbReference type="AlphaFoldDB" id="A0A0E0MUJ9"/>
<evidence type="ECO:0000256" key="1">
    <source>
        <dbReference type="SAM" id="MobiDB-lite"/>
    </source>
</evidence>